<reference evidence="11 12" key="1">
    <citation type="submission" date="2019-03" db="EMBL/GenBank/DDBJ databases">
        <title>Genomic Encyclopedia of Type Strains, Phase IV (KMG-IV): sequencing the most valuable type-strain genomes for metagenomic binning, comparative biology and taxonomic classification.</title>
        <authorList>
            <person name="Goeker M."/>
        </authorList>
    </citation>
    <scope>NUCLEOTIDE SEQUENCE [LARGE SCALE GENOMIC DNA]</scope>
    <source>
        <strain evidence="11 12">DSM 15505</strain>
    </source>
</reference>
<keyword evidence="4 9" id="KW-1133">Transmembrane helix</keyword>
<dbReference type="InterPro" id="IPR011990">
    <property type="entry name" value="TPR-like_helical_dom_sf"/>
</dbReference>
<keyword evidence="6" id="KW-0143">Chaperone</keyword>
<dbReference type="SUPFAM" id="SSF48452">
    <property type="entry name" value="TPR-like"/>
    <property type="match status" value="1"/>
</dbReference>
<dbReference type="PANTHER" id="PTHR38035">
    <property type="entry name" value="UPF0070 PROTEIN YFGM"/>
    <property type="match status" value="1"/>
</dbReference>
<dbReference type="PIRSF" id="PIRSF006170">
    <property type="entry name" value="YfgM"/>
    <property type="match status" value="1"/>
</dbReference>
<evidence type="ECO:0000313" key="11">
    <source>
        <dbReference type="EMBL" id="TDT41628.1"/>
    </source>
</evidence>
<keyword evidence="2" id="KW-1003">Cell membrane</keyword>
<dbReference type="Gene3D" id="1.25.40.10">
    <property type="entry name" value="Tetratricopeptide repeat domain"/>
    <property type="match status" value="1"/>
</dbReference>
<comment type="subcellular location">
    <subcellularLocation>
        <location evidence="1">Cell membrane</location>
        <topology evidence="1">Single-pass type II membrane protein</topology>
    </subcellularLocation>
</comment>
<evidence type="ECO:0000256" key="2">
    <source>
        <dbReference type="ARBA" id="ARBA00022475"/>
    </source>
</evidence>
<dbReference type="Proteomes" id="UP000295830">
    <property type="component" value="Unassembled WGS sequence"/>
</dbReference>
<evidence type="ECO:0000256" key="7">
    <source>
        <dbReference type="ARBA" id="ARBA00024197"/>
    </source>
</evidence>
<dbReference type="InterPro" id="IPR026039">
    <property type="entry name" value="YfgM"/>
</dbReference>
<dbReference type="GO" id="GO:0005886">
    <property type="term" value="C:plasma membrane"/>
    <property type="evidence" value="ECO:0007669"/>
    <property type="project" value="UniProtKB-SubCell"/>
</dbReference>
<keyword evidence="3 9" id="KW-0812">Transmembrane</keyword>
<dbReference type="PANTHER" id="PTHR38035:SF1">
    <property type="entry name" value="ANCILLARY SECYEG TRANSLOCON SUBUNIT"/>
    <property type="match status" value="1"/>
</dbReference>
<dbReference type="AlphaFoldDB" id="A0A4V3EQL1"/>
<keyword evidence="12" id="KW-1185">Reference proteome</keyword>
<organism evidence="11 12">
    <name type="scientific">Halospina denitrificans</name>
    <dbReference type="NCBI Taxonomy" id="332522"/>
    <lineage>
        <taxon>Bacteria</taxon>
        <taxon>Pseudomonadati</taxon>
        <taxon>Pseudomonadota</taxon>
        <taxon>Gammaproteobacteria</taxon>
        <taxon>Halospina</taxon>
    </lineage>
</organism>
<dbReference type="EMBL" id="SOAX01000003">
    <property type="protein sequence ID" value="TDT41628.1"/>
    <property type="molecule type" value="Genomic_DNA"/>
</dbReference>
<dbReference type="InterPro" id="IPR018704">
    <property type="entry name" value="SecYEG/CpoB_TPR"/>
</dbReference>
<evidence type="ECO:0000256" key="4">
    <source>
        <dbReference type="ARBA" id="ARBA00022989"/>
    </source>
</evidence>
<evidence type="ECO:0000256" key="6">
    <source>
        <dbReference type="ARBA" id="ARBA00023186"/>
    </source>
</evidence>
<evidence type="ECO:0000259" key="10">
    <source>
        <dbReference type="Pfam" id="PF09976"/>
    </source>
</evidence>
<proteinExistence type="inferred from homology"/>
<evidence type="ECO:0000256" key="1">
    <source>
        <dbReference type="ARBA" id="ARBA00004401"/>
    </source>
</evidence>
<evidence type="ECO:0000256" key="8">
    <source>
        <dbReference type="ARBA" id="ARBA00024235"/>
    </source>
</evidence>
<gene>
    <name evidence="11" type="ORF">DES49_1729</name>
</gene>
<accession>A0A4V3EQL1</accession>
<name>A0A4V3EQL1_9GAMM</name>
<evidence type="ECO:0000256" key="3">
    <source>
        <dbReference type="ARBA" id="ARBA00022692"/>
    </source>
</evidence>
<evidence type="ECO:0000256" key="9">
    <source>
        <dbReference type="SAM" id="Phobius"/>
    </source>
</evidence>
<feature type="domain" description="Ancillary SecYEG translocon subunit/Cell division coordinator CpoB TPR" evidence="10">
    <location>
        <begin position="11"/>
        <end position="209"/>
    </location>
</feature>
<evidence type="ECO:0000256" key="5">
    <source>
        <dbReference type="ARBA" id="ARBA00023136"/>
    </source>
</evidence>
<protein>
    <recommendedName>
        <fullName evidence="8">Ancillary SecYEG translocon subunit</fullName>
    </recommendedName>
</protein>
<keyword evidence="5 9" id="KW-0472">Membrane</keyword>
<dbReference type="Pfam" id="PF09976">
    <property type="entry name" value="TPR_21"/>
    <property type="match status" value="1"/>
</dbReference>
<feature type="transmembrane region" description="Helical" evidence="9">
    <location>
        <begin position="21"/>
        <end position="38"/>
    </location>
</feature>
<dbReference type="RefSeq" id="WP_166646039.1">
    <property type="nucleotide sequence ID" value="NZ_SOAX01000003.1"/>
</dbReference>
<comment type="similarity">
    <text evidence="7">Belongs to the YfgM family.</text>
</comment>
<evidence type="ECO:0000313" key="12">
    <source>
        <dbReference type="Proteomes" id="UP000295830"/>
    </source>
</evidence>
<sequence>MAEDEELEAFKQWWKRNGQSILFAIVIAVLAVAGWQYWESREANARAEARQGFDSVIGTLSSDQESEERLATMEYSLDNLKDKYPDSPYAVFSAMIAAGVYMDEGNPEAAAGELQWALDQAHQQPLPRVIRLRLARAQFASGNYEGVVETLQAGSEAGEFQPLYRELEGDAQHAMGNDQAARQAYQAAREALDEDSNDRLLELKLSDLAAPEAS</sequence>
<dbReference type="GO" id="GO:0044877">
    <property type="term" value="F:protein-containing complex binding"/>
    <property type="evidence" value="ECO:0007669"/>
    <property type="project" value="InterPro"/>
</dbReference>
<comment type="caution">
    <text evidence="11">The sequence shown here is derived from an EMBL/GenBank/DDBJ whole genome shotgun (WGS) entry which is preliminary data.</text>
</comment>